<evidence type="ECO:0000313" key="2">
    <source>
        <dbReference type="EMBL" id="XHV10783.1"/>
    </source>
</evidence>
<gene>
    <name evidence="2" type="ORF">BL57_311</name>
</gene>
<keyword evidence="1" id="KW-0175">Coiled coil</keyword>
<dbReference type="EMBL" id="PQ287320">
    <property type="protein sequence ID" value="XHV10783.1"/>
    <property type="molecule type" value="Genomic_DNA"/>
</dbReference>
<proteinExistence type="predicted"/>
<accession>A0AB74ULF9</accession>
<protein>
    <submittedName>
        <fullName evidence="2">Uncharacterized protein</fullName>
    </submittedName>
</protein>
<sequence>MTAEILAAEQPRPITDETMDRVMRALDRLQANAVEAAIEKTQRSAERVKEAALDDQRRKLLLGAAENARRGVYTLSPLHADPYRDTSAVLAETRTRLFAARLAYSDPDGTWTVTFVLKLHADGHARRFEKEITTPTAAWDFYEKVCARFYQRAGFVCRVDY</sequence>
<organism evidence="2">
    <name type="scientific">Caulobacter phage BL57</name>
    <dbReference type="NCBI Taxonomy" id="3348355"/>
    <lineage>
        <taxon>Viruses</taxon>
    </lineage>
</organism>
<evidence type="ECO:0000256" key="1">
    <source>
        <dbReference type="SAM" id="Coils"/>
    </source>
</evidence>
<reference evidence="2" key="1">
    <citation type="submission" date="2024-10" db="EMBL/GenBank/DDBJ databases">
        <title>Genetic diversity among independent isolates of the Dolichocephalovirinae subfamily.</title>
        <authorList>
            <person name="Ely B."/>
            <person name="Thomas Q."/>
            <person name="Mohammadi T."/>
        </authorList>
    </citation>
    <scope>NUCLEOTIDE SEQUENCE</scope>
</reference>
<feature type="coiled-coil region" evidence="1">
    <location>
        <begin position="19"/>
        <end position="51"/>
    </location>
</feature>
<name>A0AB74ULF9_9VIRU</name>